<organism evidence="2 3">
    <name type="scientific">Hyaloscypha bicolor E</name>
    <dbReference type="NCBI Taxonomy" id="1095630"/>
    <lineage>
        <taxon>Eukaryota</taxon>
        <taxon>Fungi</taxon>
        <taxon>Dikarya</taxon>
        <taxon>Ascomycota</taxon>
        <taxon>Pezizomycotina</taxon>
        <taxon>Leotiomycetes</taxon>
        <taxon>Helotiales</taxon>
        <taxon>Hyaloscyphaceae</taxon>
        <taxon>Hyaloscypha</taxon>
        <taxon>Hyaloscypha bicolor</taxon>
    </lineage>
</organism>
<dbReference type="RefSeq" id="XP_024737785.1">
    <property type="nucleotide sequence ID" value="XM_024872355.1"/>
</dbReference>
<name>A0A2J6TCY5_9HELO</name>
<sequence length="174" mass="19486">MLLTEIPHGCGREEQQNKWMRRLGILKEKAARNSRGSQGPKLPLIEPSLPDPLNDTLGPRSTSVSSISTATHLVMRIREHATHQTRPSAPFPARKEREAFAGKCLRRTGTAAIGSSAACRGGSCFKKTQRHPQRHLDRPDAHMQDRVWGRGQLRQRTRADPMLGSALWRLNVKC</sequence>
<evidence type="ECO:0000313" key="2">
    <source>
        <dbReference type="EMBL" id="PMD60881.1"/>
    </source>
</evidence>
<feature type="region of interest" description="Disordered" evidence="1">
    <location>
        <begin position="30"/>
        <end position="53"/>
    </location>
</feature>
<protein>
    <submittedName>
        <fullName evidence="2">Uncharacterized protein</fullName>
    </submittedName>
</protein>
<dbReference type="InParanoid" id="A0A2J6TCY5"/>
<evidence type="ECO:0000313" key="3">
    <source>
        <dbReference type="Proteomes" id="UP000235371"/>
    </source>
</evidence>
<accession>A0A2J6TCY5</accession>
<dbReference type="AlphaFoldDB" id="A0A2J6TCY5"/>
<dbReference type="EMBL" id="KZ613787">
    <property type="protein sequence ID" value="PMD60881.1"/>
    <property type="molecule type" value="Genomic_DNA"/>
</dbReference>
<evidence type="ECO:0000256" key="1">
    <source>
        <dbReference type="SAM" id="MobiDB-lite"/>
    </source>
</evidence>
<dbReference type="Proteomes" id="UP000235371">
    <property type="component" value="Unassembled WGS sequence"/>
</dbReference>
<proteinExistence type="predicted"/>
<dbReference type="GeneID" id="36580436"/>
<gene>
    <name evidence="2" type="ORF">K444DRAFT_382576</name>
</gene>
<reference evidence="2 3" key="1">
    <citation type="submission" date="2016-04" db="EMBL/GenBank/DDBJ databases">
        <title>A degradative enzymes factory behind the ericoid mycorrhizal symbiosis.</title>
        <authorList>
            <consortium name="DOE Joint Genome Institute"/>
            <person name="Martino E."/>
            <person name="Morin E."/>
            <person name="Grelet G."/>
            <person name="Kuo A."/>
            <person name="Kohler A."/>
            <person name="Daghino S."/>
            <person name="Barry K."/>
            <person name="Choi C."/>
            <person name="Cichocki N."/>
            <person name="Clum A."/>
            <person name="Copeland A."/>
            <person name="Hainaut M."/>
            <person name="Haridas S."/>
            <person name="Labutti K."/>
            <person name="Lindquist E."/>
            <person name="Lipzen A."/>
            <person name="Khouja H.-R."/>
            <person name="Murat C."/>
            <person name="Ohm R."/>
            <person name="Olson A."/>
            <person name="Spatafora J."/>
            <person name="Veneault-Fourrey C."/>
            <person name="Henrissat B."/>
            <person name="Grigoriev I."/>
            <person name="Martin F."/>
            <person name="Perotto S."/>
        </authorList>
    </citation>
    <scope>NUCLEOTIDE SEQUENCE [LARGE SCALE GENOMIC DNA]</scope>
    <source>
        <strain evidence="2 3">E</strain>
    </source>
</reference>
<keyword evidence="3" id="KW-1185">Reference proteome</keyword>